<dbReference type="InterPro" id="IPR001173">
    <property type="entry name" value="Glyco_trans_2-like"/>
</dbReference>
<dbReference type="Pfam" id="PF00535">
    <property type="entry name" value="Glycos_transf_2"/>
    <property type="match status" value="1"/>
</dbReference>
<feature type="domain" description="Glycosyltransferase 2-like" evidence="4">
    <location>
        <begin position="7"/>
        <end position="171"/>
    </location>
</feature>
<accession>A0A0C1JQW8</accession>
<dbReference type="InterPro" id="IPR029044">
    <property type="entry name" value="Nucleotide-diphossugar_trans"/>
</dbReference>
<evidence type="ECO:0000313" key="5">
    <source>
        <dbReference type="EMBL" id="KIC72911.1"/>
    </source>
</evidence>
<organism evidence="5 6">
    <name type="scientific">Candidatus Protochlamydia amoebophila</name>
    <dbReference type="NCBI Taxonomy" id="362787"/>
    <lineage>
        <taxon>Bacteria</taxon>
        <taxon>Pseudomonadati</taxon>
        <taxon>Chlamydiota</taxon>
        <taxon>Chlamydiia</taxon>
        <taxon>Parachlamydiales</taxon>
        <taxon>Parachlamydiaceae</taxon>
        <taxon>Candidatus Protochlamydia</taxon>
    </lineage>
</organism>
<reference evidence="5 6" key="1">
    <citation type="journal article" date="2014" name="Mol. Biol. Evol.">
        <title>Massive expansion of Ubiquitination-related gene families within the Chlamydiae.</title>
        <authorList>
            <person name="Domman D."/>
            <person name="Collingro A."/>
            <person name="Lagkouvardos I."/>
            <person name="Gehre L."/>
            <person name="Weinmaier T."/>
            <person name="Rattei T."/>
            <person name="Subtil A."/>
            <person name="Horn M."/>
        </authorList>
    </citation>
    <scope>NUCLEOTIDE SEQUENCE [LARGE SCALE GENOMIC DNA]</scope>
    <source>
        <strain evidence="5 6">EI2</strain>
    </source>
</reference>
<dbReference type="SUPFAM" id="SSF53448">
    <property type="entry name" value="Nucleotide-diphospho-sugar transferases"/>
    <property type="match status" value="1"/>
</dbReference>
<evidence type="ECO:0000259" key="4">
    <source>
        <dbReference type="Pfam" id="PF00535"/>
    </source>
</evidence>
<dbReference type="OMA" id="MFPMLEM"/>
<dbReference type="PANTHER" id="PTHR43630:SF1">
    <property type="entry name" value="POLY-BETA-1,6-N-ACETYL-D-GLUCOSAMINE SYNTHASE"/>
    <property type="match status" value="1"/>
</dbReference>
<comment type="similarity">
    <text evidence="1">Belongs to the glycosyltransferase 2 family.</text>
</comment>
<dbReference type="Gene3D" id="3.90.550.10">
    <property type="entry name" value="Spore Coat Polysaccharide Biosynthesis Protein SpsA, Chain A"/>
    <property type="match status" value="1"/>
</dbReference>
<dbReference type="PATRIC" id="fig|362787.3.peg.715"/>
<keyword evidence="3" id="KW-0808">Transferase</keyword>
<keyword evidence="2" id="KW-0328">Glycosyltransferase</keyword>
<evidence type="ECO:0000313" key="6">
    <source>
        <dbReference type="Proteomes" id="UP000031465"/>
    </source>
</evidence>
<dbReference type="Proteomes" id="UP000031465">
    <property type="component" value="Unassembled WGS sequence"/>
</dbReference>
<comment type="caution">
    <text evidence="5">The sequence shown here is derived from an EMBL/GenBank/DDBJ whole genome shotgun (WGS) entry which is preliminary data.</text>
</comment>
<dbReference type="RefSeq" id="WP_011175191.1">
    <property type="nucleotide sequence ID" value="NZ_JSAN01000045.1"/>
</dbReference>
<dbReference type="AlphaFoldDB" id="A0A0C1JQW8"/>
<dbReference type="CDD" id="cd00761">
    <property type="entry name" value="Glyco_tranf_GTA_type"/>
    <property type="match status" value="1"/>
</dbReference>
<gene>
    <name evidence="5" type="ORF">DB44_BY00340</name>
</gene>
<dbReference type="PANTHER" id="PTHR43630">
    <property type="entry name" value="POLY-BETA-1,6-N-ACETYL-D-GLUCOSAMINE SYNTHASE"/>
    <property type="match status" value="1"/>
</dbReference>
<evidence type="ECO:0000256" key="2">
    <source>
        <dbReference type="ARBA" id="ARBA00022676"/>
    </source>
</evidence>
<dbReference type="GO" id="GO:0016757">
    <property type="term" value="F:glycosyltransferase activity"/>
    <property type="evidence" value="ECO:0007669"/>
    <property type="project" value="UniProtKB-KW"/>
</dbReference>
<sequence>MKGQFKIVIPSFNSVNFISNTLGSVEKQLNKNFEVCVIDDASTIQKQREIISEFCHRNQWKSIFHSKNQGALASIVEAIHHLNPQEDDVIVMLDGDDWLYDENTLNILDKVYSEEDVYLTWGQFQTYPPDCLKMNYALPIPEFVIEQQLYREIVDIFGHLKTYKYRLFREIKDEDLRDPESGEYFRVSWDKALMYPMLEMAAHKVRFIPDKLYVYNIVNPLSDYKINRKEQIAATNFIRNKPHYKPIF</sequence>
<name>A0A0C1JQW8_9BACT</name>
<evidence type="ECO:0000256" key="3">
    <source>
        <dbReference type="ARBA" id="ARBA00022679"/>
    </source>
</evidence>
<evidence type="ECO:0000256" key="1">
    <source>
        <dbReference type="ARBA" id="ARBA00006739"/>
    </source>
</evidence>
<protein>
    <recommendedName>
        <fullName evidence="4">Glycosyltransferase 2-like domain-containing protein</fullName>
    </recommendedName>
</protein>
<proteinExistence type="inferred from homology"/>
<dbReference type="EMBL" id="JSAN01000045">
    <property type="protein sequence ID" value="KIC72911.1"/>
    <property type="molecule type" value="Genomic_DNA"/>
</dbReference>